<evidence type="ECO:0000259" key="18">
    <source>
        <dbReference type="PROSITE" id="PS50011"/>
    </source>
</evidence>
<dbReference type="SUPFAM" id="SSF51206">
    <property type="entry name" value="cAMP-binding domain-like"/>
    <property type="match status" value="3"/>
</dbReference>
<name>A0A1R2BF52_9CILI</name>
<comment type="catalytic activity">
    <reaction evidence="17">
        <text>L-seryl-[protein] + ATP = O-phospho-L-seryl-[protein] + ADP + H(+)</text>
        <dbReference type="Rhea" id="RHEA:17989"/>
        <dbReference type="Rhea" id="RHEA-COMP:9863"/>
        <dbReference type="Rhea" id="RHEA-COMP:11604"/>
        <dbReference type="ChEBI" id="CHEBI:15378"/>
        <dbReference type="ChEBI" id="CHEBI:29999"/>
        <dbReference type="ChEBI" id="CHEBI:30616"/>
        <dbReference type="ChEBI" id="CHEBI:83421"/>
        <dbReference type="ChEBI" id="CHEBI:456216"/>
        <dbReference type="EC" id="2.7.11.12"/>
    </reaction>
</comment>
<dbReference type="GO" id="GO:0005952">
    <property type="term" value="C:cAMP-dependent protein kinase complex"/>
    <property type="evidence" value="ECO:0007669"/>
    <property type="project" value="TreeGrafter"/>
</dbReference>
<evidence type="ECO:0000256" key="3">
    <source>
        <dbReference type="ARBA" id="ARBA00006352"/>
    </source>
</evidence>
<dbReference type="InterPro" id="IPR000961">
    <property type="entry name" value="AGC-kinase_C"/>
</dbReference>
<dbReference type="EMBL" id="MPUH01000695">
    <property type="protein sequence ID" value="OMJ75350.1"/>
    <property type="molecule type" value="Genomic_DNA"/>
</dbReference>
<dbReference type="GO" id="GO:0030553">
    <property type="term" value="F:cGMP binding"/>
    <property type="evidence" value="ECO:0007669"/>
    <property type="project" value="UniProtKB-KW"/>
</dbReference>
<evidence type="ECO:0000256" key="5">
    <source>
        <dbReference type="ARBA" id="ARBA00022527"/>
    </source>
</evidence>
<dbReference type="PRINTS" id="PR00103">
    <property type="entry name" value="CAMPKINASE"/>
</dbReference>
<dbReference type="Pfam" id="PF00027">
    <property type="entry name" value="cNMP_binding"/>
    <property type="match status" value="2"/>
</dbReference>
<dbReference type="AlphaFoldDB" id="A0A1R2BF52"/>
<evidence type="ECO:0000256" key="4">
    <source>
        <dbReference type="ARBA" id="ARBA00012428"/>
    </source>
</evidence>
<evidence type="ECO:0000256" key="11">
    <source>
        <dbReference type="ARBA" id="ARBA00022840"/>
    </source>
</evidence>
<keyword evidence="9" id="KW-0547">Nucleotide-binding</keyword>
<gene>
    <name evidence="21" type="ORF">SteCoe_25504</name>
</gene>
<keyword evidence="5" id="KW-0723">Serine/threonine-protein kinase</keyword>
<protein>
    <recommendedName>
        <fullName evidence="15">cGMP-dependent protein kinase</fullName>
        <ecNumber evidence="4">2.7.11.12</ecNumber>
    </recommendedName>
</protein>
<dbReference type="OrthoDB" id="100546at2759"/>
<reference evidence="21 22" key="1">
    <citation type="submission" date="2016-11" db="EMBL/GenBank/DDBJ databases">
        <title>The macronuclear genome of Stentor coeruleus: a giant cell with tiny introns.</title>
        <authorList>
            <person name="Slabodnick M."/>
            <person name="Ruby J.G."/>
            <person name="Reiff S.B."/>
            <person name="Swart E.C."/>
            <person name="Gosai S."/>
            <person name="Prabakaran S."/>
            <person name="Witkowska E."/>
            <person name="Larue G.E."/>
            <person name="Fisher S."/>
            <person name="Freeman R.M."/>
            <person name="Gunawardena J."/>
            <person name="Chu W."/>
            <person name="Stover N.A."/>
            <person name="Gregory B.D."/>
            <person name="Nowacki M."/>
            <person name="Derisi J."/>
            <person name="Roy S.W."/>
            <person name="Marshall W.F."/>
            <person name="Sood P."/>
        </authorList>
    </citation>
    <scope>NUCLEOTIDE SEQUENCE [LARGE SCALE GENOMIC DNA]</scope>
    <source>
        <strain evidence="21">WM001</strain>
    </source>
</reference>
<comment type="similarity">
    <text evidence="3">Belongs to the protein kinase superfamily. AGC Ser/Thr protein kinase family. cGMP subfamily.</text>
</comment>
<dbReference type="PANTHER" id="PTHR24353">
    <property type="entry name" value="CYCLIC NUCLEOTIDE-DEPENDENT PROTEIN KINASE"/>
    <property type="match status" value="1"/>
</dbReference>
<dbReference type="FunFam" id="2.60.120.10:FF:000068">
    <property type="entry name" value="cGMP-dependent protein kinase"/>
    <property type="match status" value="1"/>
</dbReference>
<keyword evidence="7" id="KW-0808">Transferase</keyword>
<keyword evidence="6" id="KW-0140">cGMP</keyword>
<evidence type="ECO:0000256" key="6">
    <source>
        <dbReference type="ARBA" id="ARBA00022535"/>
    </source>
</evidence>
<dbReference type="CDD" id="cd00038">
    <property type="entry name" value="CAP_ED"/>
    <property type="match status" value="3"/>
</dbReference>
<dbReference type="GO" id="GO:0004692">
    <property type="term" value="F:cGMP-dependent protein kinase activity"/>
    <property type="evidence" value="ECO:0007669"/>
    <property type="project" value="UniProtKB-EC"/>
</dbReference>
<evidence type="ECO:0000313" key="21">
    <source>
        <dbReference type="EMBL" id="OMJ75350.1"/>
    </source>
</evidence>
<evidence type="ECO:0000256" key="15">
    <source>
        <dbReference type="ARBA" id="ARBA00024113"/>
    </source>
</evidence>
<comment type="subcellular location">
    <subcellularLocation>
        <location evidence="2">Endomembrane system</location>
    </subcellularLocation>
</comment>
<evidence type="ECO:0000256" key="10">
    <source>
        <dbReference type="ARBA" id="ARBA00022777"/>
    </source>
</evidence>
<organism evidence="21 22">
    <name type="scientific">Stentor coeruleus</name>
    <dbReference type="NCBI Taxonomy" id="5963"/>
    <lineage>
        <taxon>Eukaryota</taxon>
        <taxon>Sar</taxon>
        <taxon>Alveolata</taxon>
        <taxon>Ciliophora</taxon>
        <taxon>Postciliodesmatophora</taxon>
        <taxon>Heterotrichea</taxon>
        <taxon>Heterotrichida</taxon>
        <taxon>Stentoridae</taxon>
        <taxon>Stentor</taxon>
    </lineage>
</organism>
<dbReference type="InterPro" id="IPR018490">
    <property type="entry name" value="cNMP-bd_dom_sf"/>
</dbReference>
<dbReference type="InterPro" id="IPR011009">
    <property type="entry name" value="Kinase-like_dom_sf"/>
</dbReference>
<dbReference type="SMART" id="SM00220">
    <property type="entry name" value="S_TKc"/>
    <property type="match status" value="1"/>
</dbReference>
<evidence type="ECO:0000256" key="12">
    <source>
        <dbReference type="ARBA" id="ARBA00022842"/>
    </source>
</evidence>
<keyword evidence="10" id="KW-0418">Kinase</keyword>
<dbReference type="EC" id="2.7.11.12" evidence="4"/>
<comment type="catalytic activity">
    <reaction evidence="16">
        <text>L-threonyl-[protein] + ATP = O-phospho-L-threonyl-[protein] + ADP + H(+)</text>
        <dbReference type="Rhea" id="RHEA:46608"/>
        <dbReference type="Rhea" id="RHEA-COMP:11060"/>
        <dbReference type="Rhea" id="RHEA-COMP:11605"/>
        <dbReference type="ChEBI" id="CHEBI:15378"/>
        <dbReference type="ChEBI" id="CHEBI:30013"/>
        <dbReference type="ChEBI" id="CHEBI:30616"/>
        <dbReference type="ChEBI" id="CHEBI:61977"/>
        <dbReference type="ChEBI" id="CHEBI:456216"/>
        <dbReference type="EC" id="2.7.11.12"/>
    </reaction>
</comment>
<dbReference type="GO" id="GO:0012505">
    <property type="term" value="C:endomembrane system"/>
    <property type="evidence" value="ECO:0007669"/>
    <property type="project" value="UniProtKB-SubCell"/>
</dbReference>
<evidence type="ECO:0000256" key="9">
    <source>
        <dbReference type="ARBA" id="ARBA00022741"/>
    </source>
</evidence>
<dbReference type="InterPro" id="IPR014710">
    <property type="entry name" value="RmlC-like_jellyroll"/>
</dbReference>
<keyword evidence="11" id="KW-0067">ATP-binding</keyword>
<dbReference type="GO" id="GO:0046872">
    <property type="term" value="F:metal ion binding"/>
    <property type="evidence" value="ECO:0007669"/>
    <property type="project" value="UniProtKB-KW"/>
</dbReference>
<evidence type="ECO:0000256" key="14">
    <source>
        <dbReference type="ARBA" id="ARBA00023136"/>
    </source>
</evidence>
<feature type="domain" description="Cyclic nucleotide-binding" evidence="19">
    <location>
        <begin position="200"/>
        <end position="301"/>
    </location>
</feature>
<evidence type="ECO:0000259" key="19">
    <source>
        <dbReference type="PROSITE" id="PS50042"/>
    </source>
</evidence>
<keyword evidence="22" id="KW-1185">Reference proteome</keyword>
<comment type="caution">
    <text evidence="21">The sequence shown here is derived from an EMBL/GenBank/DDBJ whole genome shotgun (WGS) entry which is preliminary data.</text>
</comment>
<dbReference type="Gene3D" id="2.60.120.10">
    <property type="entry name" value="Jelly Rolls"/>
    <property type="match status" value="3"/>
</dbReference>
<feature type="domain" description="Cyclic nucleotide-binding" evidence="19">
    <location>
        <begin position="82"/>
        <end position="197"/>
    </location>
</feature>
<evidence type="ECO:0000256" key="13">
    <source>
        <dbReference type="ARBA" id="ARBA00022992"/>
    </source>
</evidence>
<comment type="cofactor">
    <cofactor evidence="1">
        <name>Mg(2+)</name>
        <dbReference type="ChEBI" id="CHEBI:18420"/>
    </cofactor>
</comment>
<feature type="domain" description="Protein kinase" evidence="18">
    <location>
        <begin position="595"/>
        <end position="848"/>
    </location>
</feature>
<dbReference type="InterPro" id="IPR000595">
    <property type="entry name" value="cNMP-bd_dom"/>
</dbReference>
<dbReference type="Gene3D" id="1.10.510.10">
    <property type="entry name" value="Transferase(Phosphotransferase) domain 1"/>
    <property type="match status" value="1"/>
</dbReference>
<dbReference type="Pfam" id="PF00069">
    <property type="entry name" value="Pkinase"/>
    <property type="match status" value="1"/>
</dbReference>
<dbReference type="Proteomes" id="UP000187209">
    <property type="component" value="Unassembled WGS sequence"/>
</dbReference>
<keyword evidence="14" id="KW-0472">Membrane</keyword>
<evidence type="ECO:0000256" key="16">
    <source>
        <dbReference type="ARBA" id="ARBA00047298"/>
    </source>
</evidence>
<sequence length="900" mass="103246">MGSCLSKRENKKIIVPDRAKLKTPQLVDTSLIKAGLKIFVPTIEYIVRENLSYDIKTAEIISKPKTSSDLSIIAQTFSKHPIFQNLNEAQIHSVSQSMELYKLKENEIVTEQGKPGNMFFIIADGKVEVIKDGKRITILSQGDSFGEIALIHNIERTCTIKSLTSLEIWGISRKVFKKLIKEINDANYQENKELLSSITTFQMLDEQQRNMLLNSLVLMKFAPKQKIFSINDEGMALYIIKEGTVSCIVKGQEVQRMIKGQYFGEIALLNNAPRNATVVAYNSVTCLLASKETLQETFGDSLHKVLYNNAISIEISKNEYLSILNKNQIQDLAKNFEIFNVNNVKISAKNTENWKGIYILLKGRFFIGEKELRNFNFIGVQEAINKSMEVLQKLTGKSSQQTEEILKSLSKYQETFEKPDPGQESGLWLEDFTCFGDCEYGYLSSDRFFELIGGSYTRILEQNNAARVLKGLSISVYLEEEIINQAVTMLEIKEYQIGTIIIEKNQPCNSIFILKTGIVIGPNINGTHDIKELSSFGEQEAICGILINDNYICKNNVTCWVLDVRNLFSLLSKPVILFIQKRIQAKFLRFDLNELQVFSLIKTSENGNTFIGKIADKLWVSVRTKSKYQIKNVVKKFLKEEIEIHSKIEHMFLANFLTVKKDTNRVYVISEFIEGRPLRDIIPTIPRDSEHPFRFYTACLIEILQYFCLKNIILRNLTTESLIIDSDGYLILSNLSYATICKDRTYTVIGSPYYMPPEMITHKGYNITANYWALGILLFEILCGEVPFGAKESDPLVIYEKILEKRIVYNKYAENVPEGKRIIEQMLCKSPSMRIPGGINKFKEHRYFVDFSWEELRMKKIKSPVIPEILKIKEKGKGIEDFGQFETMEDSYEEGWDDWI</sequence>
<dbReference type="InterPro" id="IPR000719">
    <property type="entry name" value="Prot_kinase_dom"/>
</dbReference>
<dbReference type="Gene3D" id="3.30.200.20">
    <property type="entry name" value="Phosphorylase Kinase, domain 1"/>
    <property type="match status" value="1"/>
</dbReference>
<feature type="domain" description="Cyclic nucleotide-binding" evidence="19">
    <location>
        <begin position="474"/>
        <end position="571"/>
    </location>
</feature>
<keyword evidence="8" id="KW-0479">Metal-binding</keyword>
<dbReference type="PROSITE" id="PS50042">
    <property type="entry name" value="CNMP_BINDING_3"/>
    <property type="match status" value="3"/>
</dbReference>
<evidence type="ECO:0000259" key="20">
    <source>
        <dbReference type="PROSITE" id="PS51285"/>
    </source>
</evidence>
<dbReference type="PROSITE" id="PS51285">
    <property type="entry name" value="AGC_KINASE_CTER"/>
    <property type="match status" value="1"/>
</dbReference>
<dbReference type="SUPFAM" id="SSF56112">
    <property type="entry name" value="Protein kinase-like (PK-like)"/>
    <property type="match status" value="1"/>
</dbReference>
<evidence type="ECO:0000256" key="2">
    <source>
        <dbReference type="ARBA" id="ARBA00004308"/>
    </source>
</evidence>
<evidence type="ECO:0000256" key="7">
    <source>
        <dbReference type="ARBA" id="ARBA00022679"/>
    </source>
</evidence>
<feature type="domain" description="AGC-kinase C-terminal" evidence="20">
    <location>
        <begin position="849"/>
        <end position="900"/>
    </location>
</feature>
<dbReference type="PANTHER" id="PTHR24353:SF37">
    <property type="entry name" value="CAMP-DEPENDENT PROTEIN KINASE CATALYTIC SUBUNIT PRKX"/>
    <property type="match status" value="1"/>
</dbReference>
<dbReference type="GO" id="GO:0005524">
    <property type="term" value="F:ATP binding"/>
    <property type="evidence" value="ECO:0007669"/>
    <property type="project" value="UniProtKB-KW"/>
</dbReference>
<dbReference type="PROSITE" id="PS50011">
    <property type="entry name" value="PROTEIN_KINASE_DOM"/>
    <property type="match status" value="1"/>
</dbReference>
<dbReference type="GO" id="GO:0004691">
    <property type="term" value="F:cAMP-dependent protein kinase activity"/>
    <property type="evidence" value="ECO:0007669"/>
    <property type="project" value="TreeGrafter"/>
</dbReference>
<accession>A0A1R2BF52</accession>
<keyword evidence="13" id="KW-0142">cGMP-binding</keyword>
<evidence type="ECO:0000313" key="22">
    <source>
        <dbReference type="Proteomes" id="UP000187209"/>
    </source>
</evidence>
<proteinExistence type="inferred from homology"/>
<keyword evidence="12" id="KW-0460">Magnesium</keyword>
<evidence type="ECO:0000256" key="8">
    <source>
        <dbReference type="ARBA" id="ARBA00022723"/>
    </source>
</evidence>
<evidence type="ECO:0000256" key="17">
    <source>
        <dbReference type="ARBA" id="ARBA00047462"/>
    </source>
</evidence>
<dbReference type="SMART" id="SM00100">
    <property type="entry name" value="cNMP"/>
    <property type="match status" value="2"/>
</dbReference>
<evidence type="ECO:0000256" key="1">
    <source>
        <dbReference type="ARBA" id="ARBA00001946"/>
    </source>
</evidence>